<evidence type="ECO:0000256" key="7">
    <source>
        <dbReference type="ARBA" id="ARBA00023315"/>
    </source>
</evidence>
<name>A0A399P0K5_9MICO</name>
<evidence type="ECO:0000313" key="11">
    <source>
        <dbReference type="Proteomes" id="UP000265361"/>
    </source>
</evidence>
<dbReference type="AlphaFoldDB" id="A0A399P0K5"/>
<protein>
    <submittedName>
        <fullName evidence="10">Apolipoprotein N-acyltransferase</fullName>
    </submittedName>
</protein>
<dbReference type="SUPFAM" id="SSF56317">
    <property type="entry name" value="Carbon-nitrogen hydrolase"/>
    <property type="match status" value="1"/>
</dbReference>
<keyword evidence="3 10" id="KW-0808">Transferase</keyword>
<feature type="transmembrane region" description="Helical" evidence="8">
    <location>
        <begin position="176"/>
        <end position="194"/>
    </location>
</feature>
<evidence type="ECO:0000256" key="3">
    <source>
        <dbReference type="ARBA" id="ARBA00022679"/>
    </source>
</evidence>
<dbReference type="PANTHER" id="PTHR38686">
    <property type="entry name" value="APOLIPOPROTEIN N-ACYLTRANSFERASE"/>
    <property type="match status" value="1"/>
</dbReference>
<gene>
    <name evidence="10" type="ORF">DZF97_16565</name>
</gene>
<feature type="domain" description="CN hydrolase" evidence="9">
    <location>
        <begin position="1"/>
        <end position="160"/>
    </location>
</feature>
<accession>A0A399P0K5</accession>
<evidence type="ECO:0000259" key="9">
    <source>
        <dbReference type="PROSITE" id="PS50263"/>
    </source>
</evidence>
<comment type="subcellular location">
    <subcellularLocation>
        <location evidence="1">Cell membrane</location>
        <topology evidence="1">Multi-pass membrane protein</topology>
    </subcellularLocation>
</comment>
<dbReference type="CDD" id="cd07571">
    <property type="entry name" value="ALP_N-acyl_transferase"/>
    <property type="match status" value="1"/>
</dbReference>
<dbReference type="EMBL" id="QWED01000907">
    <property type="protein sequence ID" value="RII98356.1"/>
    <property type="molecule type" value="Genomic_DNA"/>
</dbReference>
<dbReference type="GO" id="GO:0016410">
    <property type="term" value="F:N-acyltransferase activity"/>
    <property type="evidence" value="ECO:0007669"/>
    <property type="project" value="InterPro"/>
</dbReference>
<dbReference type="Gene3D" id="3.60.110.10">
    <property type="entry name" value="Carbon-nitrogen hydrolase"/>
    <property type="match status" value="1"/>
</dbReference>
<proteinExistence type="predicted"/>
<evidence type="ECO:0000256" key="4">
    <source>
        <dbReference type="ARBA" id="ARBA00022692"/>
    </source>
</evidence>
<reference evidence="10 11" key="1">
    <citation type="submission" date="2018-08" db="EMBL/GenBank/DDBJ databases">
        <title>Genome Sequence of Clavibacter michiganensis Subspecies type strains, and the Atypical Peach-Colored Strains Isolated from Tomato.</title>
        <authorList>
            <person name="Osdaghi E."/>
            <person name="Portier P."/>
            <person name="Briand M."/>
            <person name="Jacques M.-A."/>
        </authorList>
    </citation>
    <scope>NUCLEOTIDE SEQUENCE [LARGE SCALE GENOMIC DNA]</scope>
    <source>
        <strain evidence="10 11">CFBP 7577</strain>
    </source>
</reference>
<comment type="caution">
    <text evidence="10">The sequence shown here is derived from an EMBL/GenBank/DDBJ whole genome shotgun (WGS) entry which is preliminary data.</text>
</comment>
<keyword evidence="10" id="KW-0449">Lipoprotein</keyword>
<keyword evidence="5 8" id="KW-1133">Transmembrane helix</keyword>
<dbReference type="Pfam" id="PF00795">
    <property type="entry name" value="CN_hydrolase"/>
    <property type="match status" value="1"/>
</dbReference>
<keyword evidence="2" id="KW-1003">Cell membrane</keyword>
<dbReference type="Proteomes" id="UP000265361">
    <property type="component" value="Unassembled WGS sequence"/>
</dbReference>
<dbReference type="InterPro" id="IPR036526">
    <property type="entry name" value="C-N_Hydrolase_sf"/>
</dbReference>
<dbReference type="PROSITE" id="PS50263">
    <property type="entry name" value="CN_HYDROLASE"/>
    <property type="match status" value="1"/>
</dbReference>
<evidence type="ECO:0000313" key="10">
    <source>
        <dbReference type="EMBL" id="RII98356.1"/>
    </source>
</evidence>
<dbReference type="InterPro" id="IPR004563">
    <property type="entry name" value="Apolipo_AcylTrfase"/>
</dbReference>
<feature type="non-terminal residue" evidence="10">
    <location>
        <position position="1"/>
    </location>
</feature>
<evidence type="ECO:0000256" key="2">
    <source>
        <dbReference type="ARBA" id="ARBA00022475"/>
    </source>
</evidence>
<keyword evidence="4 8" id="KW-0812">Transmembrane</keyword>
<keyword evidence="7 10" id="KW-0012">Acyltransferase</keyword>
<dbReference type="GO" id="GO:0005886">
    <property type="term" value="C:plasma membrane"/>
    <property type="evidence" value="ECO:0007669"/>
    <property type="project" value="UniProtKB-SubCell"/>
</dbReference>
<evidence type="ECO:0000256" key="8">
    <source>
        <dbReference type="SAM" id="Phobius"/>
    </source>
</evidence>
<dbReference type="GO" id="GO:0042158">
    <property type="term" value="P:lipoprotein biosynthetic process"/>
    <property type="evidence" value="ECO:0007669"/>
    <property type="project" value="InterPro"/>
</dbReference>
<evidence type="ECO:0000256" key="5">
    <source>
        <dbReference type="ARBA" id="ARBA00022989"/>
    </source>
</evidence>
<dbReference type="PANTHER" id="PTHR38686:SF1">
    <property type="entry name" value="APOLIPOPROTEIN N-ACYLTRANSFERASE"/>
    <property type="match status" value="1"/>
</dbReference>
<organism evidence="10 11">
    <name type="scientific">Clavibacter nebraskensis</name>
    <dbReference type="NCBI Taxonomy" id="31963"/>
    <lineage>
        <taxon>Bacteria</taxon>
        <taxon>Bacillati</taxon>
        <taxon>Actinomycetota</taxon>
        <taxon>Actinomycetes</taxon>
        <taxon>Micrococcales</taxon>
        <taxon>Microbacteriaceae</taxon>
        <taxon>Clavibacter</taxon>
    </lineage>
</organism>
<keyword evidence="6 8" id="KW-0472">Membrane</keyword>
<evidence type="ECO:0000256" key="6">
    <source>
        <dbReference type="ARBA" id="ARBA00023136"/>
    </source>
</evidence>
<sequence>YYNESLVWTGGGATDHYDKKHPVPFGEYVPDRAFWEPFAPDLIGLIQREYTPGTTDQVMDVAGVTAGIAICFDIVDDQLTTDMVHEGAGLILAQSNNADFGRTDESVQQLAIARMRALETGRSVVNISTVGTSAIVGPNGRDLDRLPWFTAGSMVVDVPTADVVTPAILVGRDIEWLVSGLGLGALAVSGLALGRRGRRAAR</sequence>
<evidence type="ECO:0000256" key="1">
    <source>
        <dbReference type="ARBA" id="ARBA00004651"/>
    </source>
</evidence>
<dbReference type="InterPro" id="IPR003010">
    <property type="entry name" value="C-N_Hydrolase"/>
</dbReference>